<reference evidence="13 14" key="1">
    <citation type="submission" date="2019-05" db="EMBL/GenBank/DDBJ databases">
        <title>Mikania micrantha, genome provides insights into the molecular mechanism of rapid growth.</title>
        <authorList>
            <person name="Liu B."/>
        </authorList>
    </citation>
    <scope>NUCLEOTIDE SEQUENCE [LARGE SCALE GENOMIC DNA]</scope>
    <source>
        <strain evidence="13">NLD-2019</strain>
        <tissue evidence="13">Leaf</tissue>
    </source>
</reference>
<dbReference type="InterPro" id="IPR013210">
    <property type="entry name" value="LRR_N_plant-typ"/>
</dbReference>
<dbReference type="GO" id="GO:0006952">
    <property type="term" value="P:defense response"/>
    <property type="evidence" value="ECO:0007669"/>
    <property type="project" value="UniProtKB-ARBA"/>
</dbReference>
<dbReference type="Pfam" id="PF08263">
    <property type="entry name" value="LRRNT_2"/>
    <property type="match status" value="1"/>
</dbReference>
<keyword evidence="14" id="KW-1185">Reference proteome</keyword>
<dbReference type="InterPro" id="IPR046956">
    <property type="entry name" value="RLP23-like"/>
</dbReference>
<evidence type="ECO:0000256" key="9">
    <source>
        <dbReference type="ARBA" id="ARBA00023136"/>
    </source>
</evidence>
<dbReference type="PRINTS" id="PR00019">
    <property type="entry name" value="LEURICHRPT"/>
</dbReference>
<dbReference type="SUPFAM" id="SSF52058">
    <property type="entry name" value="L domain-like"/>
    <property type="match status" value="2"/>
</dbReference>
<evidence type="ECO:0000256" key="4">
    <source>
        <dbReference type="ARBA" id="ARBA00022614"/>
    </source>
</evidence>
<gene>
    <name evidence="13" type="ORF">E3N88_16535</name>
</gene>
<evidence type="ECO:0000313" key="13">
    <source>
        <dbReference type="EMBL" id="KAD5508832.1"/>
    </source>
</evidence>
<evidence type="ECO:0000256" key="5">
    <source>
        <dbReference type="ARBA" id="ARBA00022692"/>
    </source>
</evidence>
<dbReference type="AlphaFoldDB" id="A0A5N6P1S3"/>
<keyword evidence="3" id="KW-1003">Cell membrane</keyword>
<keyword evidence="8 11" id="KW-1133">Transmembrane helix</keyword>
<dbReference type="InterPro" id="IPR001611">
    <property type="entry name" value="Leu-rich_rpt"/>
</dbReference>
<dbReference type="GO" id="GO:0005886">
    <property type="term" value="C:plasma membrane"/>
    <property type="evidence" value="ECO:0007669"/>
    <property type="project" value="UniProtKB-SubCell"/>
</dbReference>
<evidence type="ECO:0000256" key="1">
    <source>
        <dbReference type="ARBA" id="ARBA00004251"/>
    </source>
</evidence>
<accession>A0A5N6P1S3</accession>
<protein>
    <recommendedName>
        <fullName evidence="12">Leucine-rich repeat-containing N-terminal plant-type domain-containing protein</fullName>
    </recommendedName>
</protein>
<dbReference type="Gene3D" id="3.80.10.10">
    <property type="entry name" value="Ribonuclease Inhibitor"/>
    <property type="match status" value="3"/>
</dbReference>
<keyword evidence="4" id="KW-0433">Leucine-rich repeat</keyword>
<dbReference type="Pfam" id="PF00560">
    <property type="entry name" value="LRR_1"/>
    <property type="match status" value="5"/>
</dbReference>
<dbReference type="SMART" id="SM00369">
    <property type="entry name" value="LRR_TYP"/>
    <property type="match status" value="4"/>
</dbReference>
<evidence type="ECO:0000256" key="6">
    <source>
        <dbReference type="ARBA" id="ARBA00022729"/>
    </source>
</evidence>
<name>A0A5N6P1S3_9ASTR</name>
<evidence type="ECO:0000256" key="8">
    <source>
        <dbReference type="ARBA" id="ARBA00022989"/>
    </source>
</evidence>
<dbReference type="OrthoDB" id="551849at2759"/>
<keyword evidence="7" id="KW-0677">Repeat</keyword>
<evidence type="ECO:0000256" key="3">
    <source>
        <dbReference type="ARBA" id="ARBA00022475"/>
    </source>
</evidence>
<evidence type="ECO:0000259" key="12">
    <source>
        <dbReference type="Pfam" id="PF08263"/>
    </source>
</evidence>
<dbReference type="PANTHER" id="PTHR48063:SF103">
    <property type="entry name" value="LEUCINE-RICH RECEPTOR-LIKE KINASE FAMILY PROTEIN"/>
    <property type="match status" value="1"/>
</dbReference>
<keyword evidence="9 11" id="KW-0472">Membrane</keyword>
<proteinExistence type="inferred from homology"/>
<comment type="similarity">
    <text evidence="2">Belongs to the RLP family.</text>
</comment>
<evidence type="ECO:0000256" key="2">
    <source>
        <dbReference type="ARBA" id="ARBA00009592"/>
    </source>
</evidence>
<keyword evidence="5 11" id="KW-0812">Transmembrane</keyword>
<comment type="caution">
    <text evidence="13">The sequence shown here is derived from an EMBL/GenBank/DDBJ whole genome shotgun (WGS) entry which is preliminary data.</text>
</comment>
<keyword evidence="10" id="KW-0325">Glycoprotein</keyword>
<dbReference type="EMBL" id="SZYD01000008">
    <property type="protein sequence ID" value="KAD5508832.1"/>
    <property type="molecule type" value="Genomic_DNA"/>
</dbReference>
<feature type="domain" description="Leucine-rich repeat-containing N-terminal plant-type" evidence="12">
    <location>
        <begin position="49"/>
        <end position="92"/>
    </location>
</feature>
<dbReference type="InterPro" id="IPR032675">
    <property type="entry name" value="LRR_dom_sf"/>
</dbReference>
<dbReference type="PANTHER" id="PTHR48063">
    <property type="entry name" value="LRR RECEPTOR-LIKE KINASE"/>
    <property type="match status" value="1"/>
</dbReference>
<comment type="subcellular location">
    <subcellularLocation>
        <location evidence="1">Cell membrane</location>
        <topology evidence="1">Single-pass type I membrane protein</topology>
    </subcellularLocation>
</comment>
<dbReference type="Proteomes" id="UP000326396">
    <property type="component" value="Linkage Group LG16"/>
</dbReference>
<dbReference type="FunFam" id="3.80.10.10:FF:000041">
    <property type="entry name" value="LRR receptor-like serine/threonine-protein kinase ERECTA"/>
    <property type="match status" value="1"/>
</dbReference>
<organism evidence="13 14">
    <name type="scientific">Mikania micrantha</name>
    <name type="common">bitter vine</name>
    <dbReference type="NCBI Taxonomy" id="192012"/>
    <lineage>
        <taxon>Eukaryota</taxon>
        <taxon>Viridiplantae</taxon>
        <taxon>Streptophyta</taxon>
        <taxon>Embryophyta</taxon>
        <taxon>Tracheophyta</taxon>
        <taxon>Spermatophyta</taxon>
        <taxon>Magnoliopsida</taxon>
        <taxon>eudicotyledons</taxon>
        <taxon>Gunneridae</taxon>
        <taxon>Pentapetalae</taxon>
        <taxon>asterids</taxon>
        <taxon>campanulids</taxon>
        <taxon>Asterales</taxon>
        <taxon>Asteraceae</taxon>
        <taxon>Asteroideae</taxon>
        <taxon>Heliantheae alliance</taxon>
        <taxon>Eupatorieae</taxon>
        <taxon>Mikania</taxon>
    </lineage>
</organism>
<dbReference type="InterPro" id="IPR003591">
    <property type="entry name" value="Leu-rich_rpt_typical-subtyp"/>
</dbReference>
<evidence type="ECO:0000256" key="11">
    <source>
        <dbReference type="SAM" id="Phobius"/>
    </source>
</evidence>
<evidence type="ECO:0000313" key="14">
    <source>
        <dbReference type="Proteomes" id="UP000326396"/>
    </source>
</evidence>
<feature type="transmembrane region" description="Helical" evidence="11">
    <location>
        <begin position="12"/>
        <end position="35"/>
    </location>
</feature>
<evidence type="ECO:0000256" key="10">
    <source>
        <dbReference type="ARBA" id="ARBA00023180"/>
    </source>
</evidence>
<sequence length="554" mass="61769">MSTMRNNISHRLLYVVLFISLLLVVYFTSTTAFYLPPAPTTRGVGKCIDNERHALLDFKASIDRDPEGLLSTWRTHEEATNDCCEWFGVTCSNQTGHITGLYLSFGNLQVENLDWLSRMTKLEELRMNDVFMGKADNWVNSSSSSSIFDLDLGNNNLNSSLYNWLFPLTSNIKLESLVLGGNKLDMIPKYFGNLCSLKHFSFSSNTMPISFPNFLKNLSGCTLFNLTYLDLYNSQFTGSLSNDIQNFSSLNFLQLSNNRLNGTISEKVWQLPKLQALDVSSNSLQGGISKNIRNSKIWFIDVSNNSLQEVDSEAYMSKVAIIDMSSNNIYGTIPNISSTVIWLNLSKNRLYGGLSFLCGHVVNPDLYYLDLSNNSLTGKIPDCLWHFKELQILNLGYNKLFGKIPSSVHFLKNLQKLYLNNNNFSGQLPLSLGSCTKLILIDLGANGFSGSVPFWIGEKLSSLYALSLTSNNFSRTIPSQICQLANLQLLDLSKNNLHGTIPPCLGLCGLPLSKYCPGDKELQLPPILGENNGDDDKENIWFYIGGAIGFAIGF</sequence>
<keyword evidence="6" id="KW-0732">Signal</keyword>
<evidence type="ECO:0000256" key="7">
    <source>
        <dbReference type="ARBA" id="ARBA00022737"/>
    </source>
</evidence>
<dbReference type="GO" id="GO:0051707">
    <property type="term" value="P:response to other organism"/>
    <property type="evidence" value="ECO:0007669"/>
    <property type="project" value="UniProtKB-ARBA"/>
</dbReference>